<evidence type="ECO:0000256" key="4">
    <source>
        <dbReference type="ARBA" id="ARBA00023136"/>
    </source>
</evidence>
<evidence type="ECO:0000256" key="5">
    <source>
        <dbReference type="SAM" id="Phobius"/>
    </source>
</evidence>
<sequence length="448" mass="49361">MRLSKNIYYSSKFQVILVGIICFALPGMFAALNSMGGGGQVDPTTGAKANTVLFGFLSIFGLLGGGIINVFGLRGTLFIAGLTYPLYTGSYAYLNTTKKPLFTIVSAGVFSIGSGITWATQGMVMTSYPLEHEKGQFIFIFWIIFSMGGILGSLIPLVAGLGNQPLPNSGYYAFVVIQTAGAILTFALLPPSKVIRSDNTLVVTAKKKNTANELLQIVKLFKSKSMASIVIIALSSNFYYAYMFNSYNLANFNTYSRGFNNLIFYLMAVLGSFTLSRILDLKTTRKKRAIIASIPIWIIFNIVWICVYIQQNKFAKLKNLGAFTPYSYKTTGSSYIWPCIIYALFGMMDAAWQGLAYWFVGSLSNDSTVLPRYTGFFKSVQSIGVATSWALEIKRVNPKIQLFINWGLLIVSAPTLIYLCINTKDTSVSTEVDLDVNQIQDKDIENSP</sequence>
<dbReference type="EMBL" id="MBFU01000999">
    <property type="protein sequence ID" value="PVZ97073.1"/>
    <property type="molecule type" value="Genomic_DNA"/>
</dbReference>
<feature type="transmembrane region" description="Helical" evidence="5">
    <location>
        <begin position="403"/>
        <end position="421"/>
    </location>
</feature>
<accession>A0A2U1IWA4</accession>
<keyword evidence="4 5" id="KW-0472">Membrane</keyword>
<evidence type="ECO:0000256" key="1">
    <source>
        <dbReference type="ARBA" id="ARBA00004141"/>
    </source>
</evidence>
<dbReference type="AlphaFoldDB" id="A0A2U1IWA4"/>
<evidence type="ECO:0000313" key="7">
    <source>
        <dbReference type="Proteomes" id="UP000245591"/>
    </source>
</evidence>
<name>A0A2U1IWA4_SMIAN</name>
<reference evidence="6 7" key="1">
    <citation type="journal article" date="2018" name="MBio">
        <title>Comparative Genomics Reveals the Core Gene Toolbox for the Fungus-Insect Symbiosis.</title>
        <authorList>
            <person name="Wang Y."/>
            <person name="Stata M."/>
            <person name="Wang W."/>
            <person name="Stajich J.E."/>
            <person name="White M.M."/>
            <person name="Moncalvo J.M."/>
        </authorList>
    </citation>
    <scope>NUCLEOTIDE SEQUENCE [LARGE SCALE GENOMIC DNA]</scope>
    <source>
        <strain evidence="6 7">AUS-126-30</strain>
    </source>
</reference>
<dbReference type="GO" id="GO:0016020">
    <property type="term" value="C:membrane"/>
    <property type="evidence" value="ECO:0007669"/>
    <property type="project" value="UniProtKB-SubCell"/>
</dbReference>
<evidence type="ECO:0000313" key="6">
    <source>
        <dbReference type="EMBL" id="PVZ97073.1"/>
    </source>
</evidence>
<feature type="transmembrane region" description="Helical" evidence="5">
    <location>
        <begin position="262"/>
        <end position="279"/>
    </location>
</feature>
<protein>
    <recommendedName>
        <fullName evidence="8">Major facilitator superfamily (MFS) profile domain-containing protein</fullName>
    </recommendedName>
</protein>
<feature type="transmembrane region" description="Helical" evidence="5">
    <location>
        <begin position="171"/>
        <end position="189"/>
    </location>
</feature>
<comment type="caution">
    <text evidence="6">The sequence shown here is derived from an EMBL/GenBank/DDBJ whole genome shotgun (WGS) entry which is preliminary data.</text>
</comment>
<proteinExistence type="predicted"/>
<dbReference type="InterPro" id="IPR036259">
    <property type="entry name" value="MFS_trans_sf"/>
</dbReference>
<feature type="transmembrane region" description="Helical" evidence="5">
    <location>
        <begin position="335"/>
        <end position="360"/>
    </location>
</feature>
<feature type="transmembrane region" description="Helical" evidence="5">
    <location>
        <begin position="77"/>
        <end position="94"/>
    </location>
</feature>
<feature type="transmembrane region" description="Helical" evidence="5">
    <location>
        <begin position="100"/>
        <end position="125"/>
    </location>
</feature>
<evidence type="ECO:0008006" key="8">
    <source>
        <dbReference type="Google" id="ProtNLM"/>
    </source>
</evidence>
<keyword evidence="7" id="KW-1185">Reference proteome</keyword>
<evidence type="ECO:0000256" key="3">
    <source>
        <dbReference type="ARBA" id="ARBA00022989"/>
    </source>
</evidence>
<gene>
    <name evidence="6" type="ORF">BB558_006986</name>
</gene>
<comment type="subcellular location">
    <subcellularLocation>
        <location evidence="1">Membrane</location>
        <topology evidence="1">Multi-pass membrane protein</topology>
    </subcellularLocation>
</comment>
<feature type="transmembrane region" description="Helical" evidence="5">
    <location>
        <begin position="137"/>
        <end position="159"/>
    </location>
</feature>
<dbReference type="SUPFAM" id="SSF103473">
    <property type="entry name" value="MFS general substrate transporter"/>
    <property type="match status" value="1"/>
</dbReference>
<keyword evidence="2 5" id="KW-0812">Transmembrane</keyword>
<dbReference type="PANTHER" id="PTHR23294">
    <property type="entry name" value="ET TRANSLATION PRODUCT-RELATED"/>
    <property type="match status" value="1"/>
</dbReference>
<feature type="transmembrane region" description="Helical" evidence="5">
    <location>
        <begin position="52"/>
        <end position="70"/>
    </location>
</feature>
<dbReference type="Gene3D" id="1.20.1250.20">
    <property type="entry name" value="MFS general substrate transporter like domains"/>
    <property type="match status" value="1"/>
</dbReference>
<feature type="transmembrane region" description="Helical" evidence="5">
    <location>
        <begin position="12"/>
        <end position="32"/>
    </location>
</feature>
<feature type="transmembrane region" description="Helical" evidence="5">
    <location>
        <begin position="225"/>
        <end position="242"/>
    </location>
</feature>
<dbReference type="PANTHER" id="PTHR23294:SF59">
    <property type="entry name" value="UNC93-LIKE PROTEIN C922.05C"/>
    <property type="match status" value="1"/>
</dbReference>
<dbReference type="InterPro" id="IPR051617">
    <property type="entry name" value="UNC-93-like_regulator"/>
</dbReference>
<keyword evidence="3 5" id="KW-1133">Transmembrane helix</keyword>
<dbReference type="Proteomes" id="UP000245591">
    <property type="component" value="Unassembled WGS sequence"/>
</dbReference>
<organism evidence="6 7">
    <name type="scientific">Smittium angustum</name>
    <dbReference type="NCBI Taxonomy" id="133377"/>
    <lineage>
        <taxon>Eukaryota</taxon>
        <taxon>Fungi</taxon>
        <taxon>Fungi incertae sedis</taxon>
        <taxon>Zoopagomycota</taxon>
        <taxon>Kickxellomycotina</taxon>
        <taxon>Harpellomycetes</taxon>
        <taxon>Harpellales</taxon>
        <taxon>Legeriomycetaceae</taxon>
        <taxon>Smittium</taxon>
    </lineage>
</organism>
<evidence type="ECO:0000256" key="2">
    <source>
        <dbReference type="ARBA" id="ARBA00022692"/>
    </source>
</evidence>
<feature type="transmembrane region" description="Helical" evidence="5">
    <location>
        <begin position="291"/>
        <end position="310"/>
    </location>
</feature>